<evidence type="ECO:0000313" key="10">
    <source>
        <dbReference type="Proteomes" id="UP000252585"/>
    </source>
</evidence>
<evidence type="ECO:0000259" key="8">
    <source>
        <dbReference type="Pfam" id="PF20578"/>
    </source>
</evidence>
<feature type="site" description="Important for catalytic activity, responsible for pKa modulation of the active site Glu and correct orientation of both the proton donor and substrate" evidence="6">
    <location>
        <position position="238"/>
    </location>
</feature>
<dbReference type="InterPro" id="IPR006710">
    <property type="entry name" value="Glyco_hydro_43"/>
</dbReference>
<gene>
    <name evidence="9" type="ORF">DFR57_11610</name>
</gene>
<dbReference type="Pfam" id="PF20578">
    <property type="entry name" value="aBig_2"/>
    <property type="match status" value="1"/>
</dbReference>
<dbReference type="EMBL" id="QPJJ01000016">
    <property type="protein sequence ID" value="RCW63733.1"/>
    <property type="molecule type" value="Genomic_DNA"/>
</dbReference>
<evidence type="ECO:0000256" key="6">
    <source>
        <dbReference type="PIRSR" id="PIRSR606710-2"/>
    </source>
</evidence>
<keyword evidence="3" id="KW-0378">Hydrolase</keyword>
<feature type="active site" description="Proton acceptor" evidence="5">
    <location>
        <position position="55"/>
    </location>
</feature>
<comment type="caution">
    <text evidence="9">The sequence shown here is derived from an EMBL/GenBank/DDBJ whole genome shotgun (WGS) entry which is preliminary data.</text>
</comment>
<evidence type="ECO:0000256" key="5">
    <source>
        <dbReference type="PIRSR" id="PIRSR606710-1"/>
    </source>
</evidence>
<dbReference type="InterPro" id="IPR046780">
    <property type="entry name" value="aBig_2"/>
</dbReference>
<dbReference type="SUPFAM" id="SSF49899">
    <property type="entry name" value="Concanavalin A-like lectins/glucanases"/>
    <property type="match status" value="1"/>
</dbReference>
<dbReference type="SUPFAM" id="SSF75005">
    <property type="entry name" value="Arabinanase/levansucrase/invertase"/>
    <property type="match status" value="1"/>
</dbReference>
<dbReference type="Gene3D" id="2.60.120.200">
    <property type="match status" value="1"/>
</dbReference>
<dbReference type="RefSeq" id="WP_114354104.1">
    <property type="nucleotide sequence ID" value="NZ_QPJJ01000016.1"/>
</dbReference>
<keyword evidence="10" id="KW-1185">Reference proteome</keyword>
<organism evidence="9 10">
    <name type="scientific">Saliterribacillus persicus</name>
    <dbReference type="NCBI Taxonomy" id="930114"/>
    <lineage>
        <taxon>Bacteria</taxon>
        <taxon>Bacillati</taxon>
        <taxon>Bacillota</taxon>
        <taxon>Bacilli</taxon>
        <taxon>Bacillales</taxon>
        <taxon>Bacillaceae</taxon>
        <taxon>Saliterribacillus</taxon>
    </lineage>
</organism>
<dbReference type="GO" id="GO:0004553">
    <property type="term" value="F:hydrolase activity, hydrolyzing O-glycosyl compounds"/>
    <property type="evidence" value="ECO:0007669"/>
    <property type="project" value="InterPro"/>
</dbReference>
<evidence type="ECO:0000256" key="4">
    <source>
        <dbReference type="ARBA" id="ARBA00023295"/>
    </source>
</evidence>
<dbReference type="PANTHER" id="PTHR43301:SF3">
    <property type="entry name" value="ARABINAN ENDO-1,5-ALPHA-L-ARABINOSIDASE A-RELATED"/>
    <property type="match status" value="1"/>
</dbReference>
<protein>
    <submittedName>
        <fullName evidence="9">Arabinan endo-1,5-alpha-L-arabinosidase</fullName>
    </submittedName>
</protein>
<evidence type="ECO:0000256" key="1">
    <source>
        <dbReference type="ARBA" id="ARBA00004834"/>
    </source>
</evidence>
<dbReference type="AlphaFoldDB" id="A0A368X714"/>
<name>A0A368X714_9BACI</name>
<feature type="domain" description="Atrophied bacterial Ig" evidence="8">
    <location>
        <begin position="568"/>
        <end position="637"/>
    </location>
</feature>
<feature type="active site" description="Proton donor" evidence="5">
    <location>
        <position position="304"/>
    </location>
</feature>
<dbReference type="Pfam" id="PF13385">
    <property type="entry name" value="Laminin_G_3"/>
    <property type="match status" value="1"/>
</dbReference>
<comment type="pathway">
    <text evidence="1">Glycan metabolism; L-arabinan degradation.</text>
</comment>
<evidence type="ECO:0000256" key="2">
    <source>
        <dbReference type="ARBA" id="ARBA00009865"/>
    </source>
</evidence>
<dbReference type="InterPro" id="IPR032291">
    <property type="entry name" value="Abn2_C"/>
</dbReference>
<feature type="domain" description="Extracellular endo-alpha-(1-&gt;5)-L-arabinanase C-terminal" evidence="7">
    <location>
        <begin position="441"/>
        <end position="544"/>
    </location>
</feature>
<evidence type="ECO:0000313" key="9">
    <source>
        <dbReference type="EMBL" id="RCW63733.1"/>
    </source>
</evidence>
<dbReference type="CDD" id="cd18832">
    <property type="entry name" value="GH43_GsAbnA-like"/>
    <property type="match status" value="1"/>
</dbReference>
<dbReference type="InterPro" id="IPR013320">
    <property type="entry name" value="ConA-like_dom_sf"/>
</dbReference>
<evidence type="ECO:0000259" key="7">
    <source>
        <dbReference type="Pfam" id="PF16369"/>
    </source>
</evidence>
<sequence length="847" mass="94047">MSKNKRILLFIVLLFVALPFIIAASPNNNLPEQNNKPNQGYDGEVPNFGEVSVHDPSIIKDGDTFYAFGTHIEAAKSEDLISWDRFTNGYETPDNSLYGDLSENLAGSFEWAGEDDADSSGGFAVWAPDIFYNEDYVNEDGSTGAYMIYYSASSTYIRSAIGYAVAQDIEGPYEYVDTILYSGFTRDEAYDENSDVNKQWENTNIKGLIDDGTLEGVNADWFNSDSSYNNTMYPNAIDATLFYDDEGKLWMTYGSWSGGIFLLELDKETGQPIYPGENGTTEDGRMIDEYFGTKIAGGYTKSGEGPYIVYDEETGYYYLYVTYGWLGADGGYHMRAFRATEPDGPYLDVQDQDAVLPGDVSNHTYGNKLMGNFIFERKVGDPGEGDGLGYVSPGHNSVYLDRETDEHYLIFHSRFPNTGEVHEMRVHNIYMNEDDWPVIAPYRYSGESLEKVNKKDLSGDYKYINHGQEYGEEITSSENITLHKNNKVTGAVEGTWKKTGQYNAELTLDGSTYKGVFANQWDSTSESYVMTFTAMSDKGIAVWGSKQQPMSDEEVVEAILEDLNFEGLDALTNNLDLPTEGTHMAEISWESSDASVITDEGNITRGTEEEGAQSAVLTATITKNDESATKTFDVTVPPYENADLTAHFDFEGNLADQQGSFGDGTVTGSRITEEGGNLQFDAGVNGNAIYFDGSTGVNLPDKLITSNKYSVSFWLNPEELSTYTTTFFGGTLDNWISLVPKGPTGDRTMLWSGSSSWYDATASYQINTNEWTHVAFSVNNGTVKLYLNGEEEYIGSNFPDVLSNEDADFALAVNHWDTPFKGYMDELKVFEGEISPNQLDELSSNNE</sequence>
<evidence type="ECO:0000256" key="3">
    <source>
        <dbReference type="ARBA" id="ARBA00022801"/>
    </source>
</evidence>
<proteinExistence type="inferred from homology"/>
<reference evidence="9 10" key="1">
    <citation type="submission" date="2018-07" db="EMBL/GenBank/DDBJ databases">
        <title>Genomic Encyclopedia of Type Strains, Phase IV (KMG-IV): sequencing the most valuable type-strain genomes for metagenomic binning, comparative biology and taxonomic classification.</title>
        <authorList>
            <person name="Goeker M."/>
        </authorList>
    </citation>
    <scope>NUCLEOTIDE SEQUENCE [LARGE SCALE GENOMIC DNA]</scope>
    <source>
        <strain evidence="9 10">DSM 27696</strain>
    </source>
</reference>
<dbReference type="Pfam" id="PF16369">
    <property type="entry name" value="GH43_C"/>
    <property type="match status" value="1"/>
</dbReference>
<dbReference type="OrthoDB" id="9801455at2"/>
<dbReference type="InterPro" id="IPR023296">
    <property type="entry name" value="Glyco_hydro_beta-prop_sf"/>
</dbReference>
<comment type="similarity">
    <text evidence="2">Belongs to the glycosyl hydrolase 43 family.</text>
</comment>
<dbReference type="Proteomes" id="UP000252585">
    <property type="component" value="Unassembled WGS sequence"/>
</dbReference>
<dbReference type="Gene3D" id="2.115.10.20">
    <property type="entry name" value="Glycosyl hydrolase domain, family 43"/>
    <property type="match status" value="1"/>
</dbReference>
<dbReference type="Gene3D" id="2.40.128.10">
    <property type="match status" value="1"/>
</dbReference>
<dbReference type="Pfam" id="PF04616">
    <property type="entry name" value="Glyco_hydro_43"/>
    <property type="match status" value="1"/>
</dbReference>
<accession>A0A368X714</accession>
<dbReference type="PANTHER" id="PTHR43301">
    <property type="entry name" value="ARABINAN ENDO-1,5-ALPHA-L-ARABINOSIDASE"/>
    <property type="match status" value="1"/>
</dbReference>
<dbReference type="GO" id="GO:0005975">
    <property type="term" value="P:carbohydrate metabolic process"/>
    <property type="evidence" value="ECO:0007669"/>
    <property type="project" value="InterPro"/>
</dbReference>
<keyword evidence="4" id="KW-0326">Glycosidase</keyword>
<dbReference type="InterPro" id="IPR050727">
    <property type="entry name" value="GH43_arabinanases"/>
</dbReference>